<dbReference type="GO" id="GO:0000981">
    <property type="term" value="F:DNA-binding transcription factor activity, RNA polymerase II-specific"/>
    <property type="evidence" value="ECO:0007669"/>
    <property type="project" value="InterPro"/>
</dbReference>
<gene>
    <name evidence="6" type="ORF">D0867_13008</name>
</gene>
<dbReference type="InterPro" id="IPR036864">
    <property type="entry name" value="Zn2-C6_fun-type_DNA-bd_sf"/>
</dbReference>
<accession>A0A3M6Y182</accession>
<dbReference type="SUPFAM" id="SSF57701">
    <property type="entry name" value="Zn2/Cys6 DNA-binding domain"/>
    <property type="match status" value="1"/>
</dbReference>
<evidence type="ECO:0000256" key="2">
    <source>
        <dbReference type="ARBA" id="ARBA00022723"/>
    </source>
</evidence>
<dbReference type="CDD" id="cd00067">
    <property type="entry name" value="GAL4"/>
    <property type="match status" value="1"/>
</dbReference>
<dbReference type="EMBL" id="QWIL01002112">
    <property type="protein sequence ID" value="RMX96813.1"/>
    <property type="molecule type" value="Genomic_DNA"/>
</dbReference>
<dbReference type="PROSITE" id="PS50048">
    <property type="entry name" value="ZN2_CY6_FUNGAL_2"/>
    <property type="match status" value="1"/>
</dbReference>
<dbReference type="VEuPathDB" id="FungiDB:BTJ68_05119"/>
<dbReference type="GO" id="GO:0003677">
    <property type="term" value="F:DNA binding"/>
    <property type="evidence" value="ECO:0007669"/>
    <property type="project" value="InterPro"/>
</dbReference>
<feature type="domain" description="Zn(2)-C6 fungal-type" evidence="5">
    <location>
        <begin position="95"/>
        <end position="124"/>
    </location>
</feature>
<dbReference type="SMART" id="SM00066">
    <property type="entry name" value="GAL4"/>
    <property type="match status" value="1"/>
</dbReference>
<dbReference type="Pfam" id="PF04082">
    <property type="entry name" value="Fungal_trans"/>
    <property type="match status" value="1"/>
</dbReference>
<dbReference type="AlphaFoldDB" id="A0A3M6Y182"/>
<comment type="caution">
    <text evidence="6">The sequence shown here is derived from an EMBL/GenBank/DDBJ whole genome shotgun (WGS) entry which is preliminary data.</text>
</comment>
<evidence type="ECO:0000256" key="4">
    <source>
        <dbReference type="SAM" id="MobiDB-lite"/>
    </source>
</evidence>
<feature type="compositionally biased region" description="Polar residues" evidence="4">
    <location>
        <begin position="19"/>
        <end position="30"/>
    </location>
</feature>
<dbReference type="InterPro" id="IPR007219">
    <property type="entry name" value="XnlR_reg_dom"/>
</dbReference>
<sequence>MERARDSFTMAAEARPMTMLSSRDQPSEDQPGSPVSKYAPSDFLPHLPPSTEGPSDAPIPTLNDEPTTQTSASNHTGLPPRPLIDEHGRALNPRSCVTCRKRKVKCDRLYPCTNCNKAHIECVFPAPGRAPRKPRKPGDGRDKELLERLRRLEGVVKGMGVDMPLGSEDKQSGVDSEDKVPDDADSRSANRIYTAKPKERELENASDDALMVSEHPEETDHQKKTRWLEEQQHTRFENRFGRLVINEGRSRYINNSFWANLSNEVEDLKGILNQDSDDEDEELPNADAGLDNNHQGWVFGFSSQNVDLLSLHPLPNQIVHYWEAYKDRVDPLVKVLHIPTIEGTILSAASHLTNLSKGFETLLFAIYYGTTTSLSAQDCLLKFGEEKPILLSRYRFALEQALARANFLTTEEAVVLQAFVIFLICLRRNNNARVIWTLTGLVVRIAQTIGIHRDGSHFDLPPFEVEMRRRLWWQVCLLDIRASEDHGCDPTIVEQSFDTRMPLNINDVDIKPGMTEFPAERQGCTDMSFCLIRFEVANTFRRINYVPPGASRPCQEHFASVTLEDKERWITECHQRLEERYLKHCDMSVPLFWVTATVSRLMMSKMWLMVYHPFQRQDGGASLPSETKDKLFITSLENIEYALLLETEARTMKWGWLFRTYMQWHALAFMLSELCHRTSGDLVERAWVAVEKSRDGRWGDALADDIRAGHLWRPLKKIYRKAKEARMRGLQEEQAAKAPALTRRYSPNANPMFGQPRRPQVTRAPLSAAQVQRFMQGPTYGQMPLDKHVLLKSPKISEAVGSAEADPMDTAGLENSIGNAQQKQVSQQHSLPLQFDGVGPVSGSRPSFVPGADGNVDPTGTSSLFPSTNNVAFGTSPSVSMNFPTASASNSMPRLNSIDSNFELDPSIMDTSGQMNWENWDQLVRQFGMDVDQTFDIRADTAPVNGWSNEDMNMMSMNGFNSKMGMGGGDWF</sequence>
<dbReference type="InterPro" id="IPR001138">
    <property type="entry name" value="Zn2Cys6_DnaBD"/>
</dbReference>
<dbReference type="GO" id="GO:0006351">
    <property type="term" value="P:DNA-templated transcription"/>
    <property type="evidence" value="ECO:0007669"/>
    <property type="project" value="InterPro"/>
</dbReference>
<evidence type="ECO:0000256" key="3">
    <source>
        <dbReference type="ARBA" id="ARBA00023242"/>
    </source>
</evidence>
<feature type="region of interest" description="Disordered" evidence="4">
    <location>
        <begin position="160"/>
        <end position="207"/>
    </location>
</feature>
<dbReference type="InterPro" id="IPR050613">
    <property type="entry name" value="Sec_Metabolite_Reg"/>
</dbReference>
<evidence type="ECO:0000259" key="5">
    <source>
        <dbReference type="PROSITE" id="PS50048"/>
    </source>
</evidence>
<dbReference type="PANTHER" id="PTHR31001">
    <property type="entry name" value="UNCHARACTERIZED TRANSCRIPTIONAL REGULATORY PROTEIN"/>
    <property type="match status" value="1"/>
</dbReference>
<feature type="compositionally biased region" description="Basic and acidic residues" evidence="4">
    <location>
        <begin position="167"/>
        <end position="188"/>
    </location>
</feature>
<organism evidence="6 7">
    <name type="scientific">Hortaea werneckii</name>
    <name type="common">Black yeast</name>
    <name type="synonym">Cladosporium werneckii</name>
    <dbReference type="NCBI Taxonomy" id="91943"/>
    <lineage>
        <taxon>Eukaryota</taxon>
        <taxon>Fungi</taxon>
        <taxon>Dikarya</taxon>
        <taxon>Ascomycota</taxon>
        <taxon>Pezizomycotina</taxon>
        <taxon>Dothideomycetes</taxon>
        <taxon>Dothideomycetidae</taxon>
        <taxon>Mycosphaerellales</taxon>
        <taxon>Teratosphaeriaceae</taxon>
        <taxon>Hortaea</taxon>
    </lineage>
</organism>
<protein>
    <recommendedName>
        <fullName evidence="5">Zn(2)-C6 fungal-type domain-containing protein</fullName>
    </recommendedName>
</protein>
<evidence type="ECO:0000313" key="6">
    <source>
        <dbReference type="EMBL" id="RMX96813.1"/>
    </source>
</evidence>
<feature type="region of interest" description="Disordered" evidence="4">
    <location>
        <begin position="1"/>
        <end position="88"/>
    </location>
</feature>
<comment type="subcellular location">
    <subcellularLocation>
        <location evidence="1">Nucleus</location>
    </subcellularLocation>
</comment>
<dbReference type="SMART" id="SM00906">
    <property type="entry name" value="Fungal_trans"/>
    <property type="match status" value="1"/>
</dbReference>
<proteinExistence type="predicted"/>
<name>A0A3M6Y182_HORWE</name>
<feature type="compositionally biased region" description="Polar residues" evidence="4">
    <location>
        <begin position="64"/>
        <end position="76"/>
    </location>
</feature>
<dbReference type="CDD" id="cd12148">
    <property type="entry name" value="fungal_TF_MHR"/>
    <property type="match status" value="1"/>
</dbReference>
<dbReference type="GO" id="GO:0008270">
    <property type="term" value="F:zinc ion binding"/>
    <property type="evidence" value="ECO:0007669"/>
    <property type="project" value="InterPro"/>
</dbReference>
<keyword evidence="3" id="KW-0539">Nucleus</keyword>
<dbReference type="GO" id="GO:0005634">
    <property type="term" value="C:nucleus"/>
    <property type="evidence" value="ECO:0007669"/>
    <property type="project" value="UniProtKB-SubCell"/>
</dbReference>
<dbReference type="Proteomes" id="UP000271337">
    <property type="component" value="Unassembled WGS sequence"/>
</dbReference>
<dbReference type="Gene3D" id="4.10.240.10">
    <property type="entry name" value="Zn(2)-C6 fungal-type DNA-binding domain"/>
    <property type="match status" value="1"/>
</dbReference>
<reference evidence="6 7" key="1">
    <citation type="journal article" date="2018" name="BMC Genomics">
        <title>Genomic evidence for intraspecific hybridization in a clonal and extremely halotolerant yeast.</title>
        <authorList>
            <person name="Gostincar C."/>
            <person name="Stajich J.E."/>
            <person name="Zupancic J."/>
            <person name="Zalar P."/>
            <person name="Gunde-Cimerman N."/>
        </authorList>
    </citation>
    <scope>NUCLEOTIDE SEQUENCE [LARGE SCALE GENOMIC DNA]</scope>
    <source>
        <strain evidence="6 7">EXF-6669</strain>
    </source>
</reference>
<dbReference type="PROSITE" id="PS00463">
    <property type="entry name" value="ZN2_CY6_FUNGAL_1"/>
    <property type="match status" value="1"/>
</dbReference>
<dbReference type="Pfam" id="PF00172">
    <property type="entry name" value="Zn_clus"/>
    <property type="match status" value="1"/>
</dbReference>
<keyword evidence="2" id="KW-0479">Metal-binding</keyword>
<evidence type="ECO:0000256" key="1">
    <source>
        <dbReference type="ARBA" id="ARBA00004123"/>
    </source>
</evidence>
<dbReference type="PANTHER" id="PTHR31001:SF50">
    <property type="entry name" value="ZN(II)2CYS6 TRANSCRIPTION FACTOR (EUROFUNG)"/>
    <property type="match status" value="1"/>
</dbReference>
<evidence type="ECO:0000313" key="7">
    <source>
        <dbReference type="Proteomes" id="UP000271337"/>
    </source>
</evidence>
<dbReference type="OrthoDB" id="3989227at2759"/>